<accession>A0A839SRQ7</accession>
<sequence length="127" mass="13823">MIGSPDRDAAVAGVAKEYYAAMLDADGDRLRNIFHHKAIIVGHFGGELEQSTLEAFIASTPDARTGEGPFECRVDNMALVGDIAVITLGGYSYGHWFSDHLSLVEIEGQWRIVSKTFFCHPGKGEGH</sequence>
<dbReference type="RefSeq" id="WP_183415808.1">
    <property type="nucleotide sequence ID" value="NZ_JACHXA010000003.1"/>
</dbReference>
<evidence type="ECO:0000313" key="2">
    <source>
        <dbReference type="Proteomes" id="UP000581135"/>
    </source>
</evidence>
<gene>
    <name evidence="1" type="ORF">FHR98_001267</name>
</gene>
<dbReference type="EMBL" id="JACHXA010000003">
    <property type="protein sequence ID" value="MBB3064988.1"/>
    <property type="molecule type" value="Genomic_DNA"/>
</dbReference>
<dbReference type="SUPFAM" id="SSF54427">
    <property type="entry name" value="NTF2-like"/>
    <property type="match status" value="1"/>
</dbReference>
<keyword evidence="2" id="KW-1185">Reference proteome</keyword>
<organism evidence="1 2">
    <name type="scientific">Limibacillus halophilus</name>
    <dbReference type="NCBI Taxonomy" id="1579333"/>
    <lineage>
        <taxon>Bacteria</taxon>
        <taxon>Pseudomonadati</taxon>
        <taxon>Pseudomonadota</taxon>
        <taxon>Alphaproteobacteria</taxon>
        <taxon>Rhodospirillales</taxon>
        <taxon>Rhodovibrionaceae</taxon>
        <taxon>Limibacillus</taxon>
    </lineage>
</organism>
<dbReference type="InterPro" id="IPR032710">
    <property type="entry name" value="NTF2-like_dom_sf"/>
</dbReference>
<proteinExistence type="predicted"/>
<dbReference type="Pfam" id="PF12893">
    <property type="entry name" value="Lumazine_bd_2"/>
    <property type="match status" value="1"/>
</dbReference>
<name>A0A839SRQ7_9PROT</name>
<dbReference type="Proteomes" id="UP000581135">
    <property type="component" value="Unassembled WGS sequence"/>
</dbReference>
<comment type="caution">
    <text evidence="1">The sequence shown here is derived from an EMBL/GenBank/DDBJ whole genome shotgun (WGS) entry which is preliminary data.</text>
</comment>
<evidence type="ECO:0008006" key="3">
    <source>
        <dbReference type="Google" id="ProtNLM"/>
    </source>
</evidence>
<protein>
    <recommendedName>
        <fullName evidence="3">Lumazine-binding</fullName>
    </recommendedName>
</protein>
<dbReference type="Gene3D" id="3.10.450.50">
    <property type="match status" value="1"/>
</dbReference>
<dbReference type="InterPro" id="IPR039437">
    <property type="entry name" value="FrzH/put_lumazine-bd"/>
</dbReference>
<dbReference type="AlphaFoldDB" id="A0A839SRQ7"/>
<reference evidence="1 2" key="1">
    <citation type="submission" date="2020-08" db="EMBL/GenBank/DDBJ databases">
        <title>Genomic Encyclopedia of Type Strains, Phase III (KMG-III): the genomes of soil and plant-associated and newly described type strains.</title>
        <authorList>
            <person name="Whitman W."/>
        </authorList>
    </citation>
    <scope>NUCLEOTIDE SEQUENCE [LARGE SCALE GENOMIC DNA]</scope>
    <source>
        <strain evidence="1 2">CECT 8803</strain>
    </source>
</reference>
<evidence type="ECO:0000313" key="1">
    <source>
        <dbReference type="EMBL" id="MBB3064988.1"/>
    </source>
</evidence>